<evidence type="ECO:0000256" key="17">
    <source>
        <dbReference type="ARBA" id="ARBA00023136"/>
    </source>
</evidence>
<keyword evidence="18 25" id="KW-0675">Receptor</keyword>
<evidence type="ECO:0000256" key="16">
    <source>
        <dbReference type="ARBA" id="ARBA00022989"/>
    </source>
</evidence>
<keyword evidence="5" id="KW-1003">Cell membrane</keyword>
<evidence type="ECO:0000256" key="18">
    <source>
        <dbReference type="ARBA" id="ARBA00023170"/>
    </source>
</evidence>
<dbReference type="Gene3D" id="3.80.10.10">
    <property type="entry name" value="Ribonuclease Inhibitor"/>
    <property type="match status" value="3"/>
</dbReference>
<dbReference type="PANTHER" id="PTHR27008">
    <property type="entry name" value="OS04G0122200 PROTEIN"/>
    <property type="match status" value="1"/>
</dbReference>
<evidence type="ECO:0000256" key="23">
    <source>
        <dbReference type="SAM" id="SignalP"/>
    </source>
</evidence>
<dbReference type="InterPro" id="IPR032675">
    <property type="entry name" value="LRR_dom_sf"/>
</dbReference>
<evidence type="ECO:0000256" key="21">
    <source>
        <dbReference type="ARBA" id="ARBA00048679"/>
    </source>
</evidence>
<dbReference type="Gene3D" id="3.30.200.20">
    <property type="entry name" value="Phosphorylase Kinase, domain 1"/>
    <property type="match status" value="1"/>
</dbReference>
<dbReference type="PRINTS" id="PR00019">
    <property type="entry name" value="LEURICHRPT"/>
</dbReference>
<dbReference type="GO" id="GO:0005524">
    <property type="term" value="F:ATP binding"/>
    <property type="evidence" value="ECO:0007669"/>
    <property type="project" value="UniProtKB-UniRule"/>
</dbReference>
<comment type="catalytic activity">
    <reaction evidence="20">
        <text>L-threonyl-[protein] + ATP = O-phospho-L-threonyl-[protein] + ADP + H(+)</text>
        <dbReference type="Rhea" id="RHEA:46608"/>
        <dbReference type="Rhea" id="RHEA-COMP:11060"/>
        <dbReference type="Rhea" id="RHEA-COMP:11605"/>
        <dbReference type="ChEBI" id="CHEBI:15378"/>
        <dbReference type="ChEBI" id="CHEBI:30013"/>
        <dbReference type="ChEBI" id="CHEBI:30616"/>
        <dbReference type="ChEBI" id="CHEBI:61977"/>
        <dbReference type="ChEBI" id="CHEBI:456216"/>
        <dbReference type="EC" id="2.7.11.1"/>
    </reaction>
</comment>
<protein>
    <recommendedName>
        <fullName evidence="4">non-specific serine/threonine protein kinase</fullName>
        <ecNumber evidence="4">2.7.11.1</ecNumber>
    </recommendedName>
</protein>
<keyword evidence="15 22" id="KW-0067">ATP-binding</keyword>
<comment type="similarity">
    <text evidence="3">Belongs to the protein kinase superfamily. Ser/Thr protein kinase family.</text>
</comment>
<keyword evidence="7" id="KW-0597">Phosphoprotein</keyword>
<dbReference type="PROSITE" id="PS00108">
    <property type="entry name" value="PROTEIN_KINASE_ST"/>
    <property type="match status" value="1"/>
</dbReference>
<dbReference type="InterPro" id="IPR017441">
    <property type="entry name" value="Protein_kinase_ATP_BS"/>
</dbReference>
<dbReference type="Pfam" id="PF23598">
    <property type="entry name" value="LRR_14"/>
    <property type="match status" value="1"/>
</dbReference>
<evidence type="ECO:0000256" key="10">
    <source>
        <dbReference type="ARBA" id="ARBA00022692"/>
    </source>
</evidence>
<dbReference type="InterPro" id="IPR001611">
    <property type="entry name" value="Leu-rich_rpt"/>
</dbReference>
<feature type="domain" description="Protein kinase" evidence="24">
    <location>
        <begin position="646"/>
        <end position="960"/>
    </location>
</feature>
<dbReference type="STRING" id="57577.A0A2K3PRH8"/>
<dbReference type="Pfam" id="PF08263">
    <property type="entry name" value="LRRNT_2"/>
    <property type="match status" value="1"/>
</dbReference>
<keyword evidence="12" id="KW-0677">Repeat</keyword>
<dbReference type="Pfam" id="PF13855">
    <property type="entry name" value="LRR_8"/>
    <property type="match status" value="1"/>
</dbReference>
<dbReference type="SMART" id="SM00369">
    <property type="entry name" value="LRR_TYP"/>
    <property type="match status" value="6"/>
</dbReference>
<keyword evidence="14 25" id="KW-0418">Kinase</keyword>
<dbReference type="FunFam" id="3.80.10.10:FF:000383">
    <property type="entry name" value="Leucine-rich repeat receptor protein kinase EMS1"/>
    <property type="match status" value="1"/>
</dbReference>
<evidence type="ECO:0000256" key="7">
    <source>
        <dbReference type="ARBA" id="ARBA00022553"/>
    </source>
</evidence>
<dbReference type="InterPro" id="IPR003591">
    <property type="entry name" value="Leu-rich_rpt_typical-subtyp"/>
</dbReference>
<dbReference type="InterPro" id="IPR000719">
    <property type="entry name" value="Prot_kinase_dom"/>
</dbReference>
<dbReference type="PROSITE" id="PS50011">
    <property type="entry name" value="PROTEIN_KINASE_DOM"/>
    <property type="match status" value="1"/>
</dbReference>
<dbReference type="SUPFAM" id="SSF52058">
    <property type="entry name" value="L domain-like"/>
    <property type="match status" value="2"/>
</dbReference>
<evidence type="ECO:0000256" key="15">
    <source>
        <dbReference type="ARBA" id="ARBA00022840"/>
    </source>
</evidence>
<reference evidence="25 26" key="2">
    <citation type="journal article" date="2017" name="Front. Plant Sci.">
        <title>Gene Classification and Mining of Molecular Markers Useful in Red Clover (Trifolium pratense) Breeding.</title>
        <authorList>
            <person name="Istvanek J."/>
            <person name="Dluhosova J."/>
            <person name="Dluhos P."/>
            <person name="Patkova L."/>
            <person name="Nedelnik J."/>
            <person name="Repkova J."/>
        </authorList>
    </citation>
    <scope>NUCLEOTIDE SEQUENCE [LARGE SCALE GENOMIC DNA]</scope>
    <source>
        <strain evidence="26">cv. Tatra</strain>
        <tissue evidence="25">Young leaves</tissue>
    </source>
</reference>
<dbReference type="FunFam" id="3.30.200.20:FF:000432">
    <property type="entry name" value="LRR receptor-like serine/threonine-protein kinase EFR"/>
    <property type="match status" value="1"/>
</dbReference>
<evidence type="ECO:0000313" key="25">
    <source>
        <dbReference type="EMBL" id="PNY17871.1"/>
    </source>
</evidence>
<dbReference type="EMBL" id="ASHM01009746">
    <property type="protein sequence ID" value="PNY17871.1"/>
    <property type="molecule type" value="Genomic_DNA"/>
</dbReference>
<evidence type="ECO:0000256" key="11">
    <source>
        <dbReference type="ARBA" id="ARBA00022729"/>
    </source>
</evidence>
<dbReference type="Pfam" id="PF00069">
    <property type="entry name" value="Pkinase"/>
    <property type="match status" value="1"/>
</dbReference>
<dbReference type="Proteomes" id="UP000236291">
    <property type="component" value="Unassembled WGS sequence"/>
</dbReference>
<feature type="binding site" evidence="22">
    <location>
        <position position="675"/>
    </location>
    <ligand>
        <name>ATP</name>
        <dbReference type="ChEBI" id="CHEBI:30616"/>
    </ligand>
</feature>
<dbReference type="FunFam" id="3.80.10.10:FF:000288">
    <property type="entry name" value="LRR receptor-like serine/threonine-protein kinase EFR"/>
    <property type="match status" value="1"/>
</dbReference>
<dbReference type="SUPFAM" id="SSF56112">
    <property type="entry name" value="Protein kinase-like (PK-like)"/>
    <property type="match status" value="1"/>
</dbReference>
<keyword evidence="19" id="KW-0325">Glycoprotein</keyword>
<dbReference type="InterPro" id="IPR013210">
    <property type="entry name" value="LRR_N_plant-typ"/>
</dbReference>
<keyword evidence="13 22" id="KW-0547">Nucleotide-binding</keyword>
<dbReference type="SMART" id="SM00220">
    <property type="entry name" value="S_TKc"/>
    <property type="match status" value="1"/>
</dbReference>
<organism evidence="25 26">
    <name type="scientific">Trifolium pratense</name>
    <name type="common">Red clover</name>
    <dbReference type="NCBI Taxonomy" id="57577"/>
    <lineage>
        <taxon>Eukaryota</taxon>
        <taxon>Viridiplantae</taxon>
        <taxon>Streptophyta</taxon>
        <taxon>Embryophyta</taxon>
        <taxon>Tracheophyta</taxon>
        <taxon>Spermatophyta</taxon>
        <taxon>Magnoliopsida</taxon>
        <taxon>eudicotyledons</taxon>
        <taxon>Gunneridae</taxon>
        <taxon>Pentapetalae</taxon>
        <taxon>rosids</taxon>
        <taxon>fabids</taxon>
        <taxon>Fabales</taxon>
        <taxon>Fabaceae</taxon>
        <taxon>Papilionoideae</taxon>
        <taxon>50 kb inversion clade</taxon>
        <taxon>NPAAA clade</taxon>
        <taxon>Hologalegina</taxon>
        <taxon>IRL clade</taxon>
        <taxon>Trifolieae</taxon>
        <taxon>Trifolium</taxon>
    </lineage>
</organism>
<evidence type="ECO:0000256" key="4">
    <source>
        <dbReference type="ARBA" id="ARBA00012513"/>
    </source>
</evidence>
<dbReference type="PANTHER" id="PTHR27008:SF592">
    <property type="entry name" value="LEUCINE-RICH REPEAT RECEPTOR-LIKE PROTEIN KINASE FAMILY PROTEIN-RELATED"/>
    <property type="match status" value="1"/>
</dbReference>
<dbReference type="FunFam" id="3.80.10.10:FF:000565">
    <property type="entry name" value="Leucine-rich repeat receptor-like kinase protein FLORAL ORGAN NUMBER1"/>
    <property type="match status" value="1"/>
</dbReference>
<comment type="catalytic activity">
    <reaction evidence="21">
        <text>L-seryl-[protein] + ATP = O-phospho-L-seryl-[protein] + ADP + H(+)</text>
        <dbReference type="Rhea" id="RHEA:17989"/>
        <dbReference type="Rhea" id="RHEA-COMP:9863"/>
        <dbReference type="Rhea" id="RHEA-COMP:11604"/>
        <dbReference type="ChEBI" id="CHEBI:15378"/>
        <dbReference type="ChEBI" id="CHEBI:29999"/>
        <dbReference type="ChEBI" id="CHEBI:30616"/>
        <dbReference type="ChEBI" id="CHEBI:83421"/>
        <dbReference type="ChEBI" id="CHEBI:456216"/>
        <dbReference type="EC" id="2.7.11.1"/>
    </reaction>
</comment>
<evidence type="ECO:0000256" key="3">
    <source>
        <dbReference type="ARBA" id="ARBA00008684"/>
    </source>
</evidence>
<dbReference type="AlphaFoldDB" id="A0A2K3PRH8"/>
<evidence type="ECO:0000256" key="8">
    <source>
        <dbReference type="ARBA" id="ARBA00022614"/>
    </source>
</evidence>
<evidence type="ECO:0000313" key="26">
    <source>
        <dbReference type="Proteomes" id="UP000236291"/>
    </source>
</evidence>
<keyword evidence="6" id="KW-0723">Serine/threonine-protein kinase</keyword>
<feature type="chain" id="PRO_5014322914" description="non-specific serine/threonine protein kinase" evidence="23">
    <location>
        <begin position="25"/>
        <end position="967"/>
    </location>
</feature>
<feature type="signal peptide" evidence="23">
    <location>
        <begin position="1"/>
        <end position="24"/>
    </location>
</feature>
<dbReference type="InterPro" id="IPR011009">
    <property type="entry name" value="Kinase-like_dom_sf"/>
</dbReference>
<name>A0A2K3PRH8_TRIPR</name>
<evidence type="ECO:0000256" key="2">
    <source>
        <dbReference type="ARBA" id="ARBA00004479"/>
    </source>
</evidence>
<dbReference type="EC" id="2.7.11.1" evidence="4"/>
<evidence type="ECO:0000256" key="20">
    <source>
        <dbReference type="ARBA" id="ARBA00047899"/>
    </source>
</evidence>
<evidence type="ECO:0000256" key="13">
    <source>
        <dbReference type="ARBA" id="ARBA00022741"/>
    </source>
</evidence>
<dbReference type="Gene3D" id="1.10.510.10">
    <property type="entry name" value="Transferase(Phosphotransferase) domain 1"/>
    <property type="match status" value="1"/>
</dbReference>
<dbReference type="InterPro" id="IPR008271">
    <property type="entry name" value="Ser/Thr_kinase_AS"/>
</dbReference>
<dbReference type="GO" id="GO:0004674">
    <property type="term" value="F:protein serine/threonine kinase activity"/>
    <property type="evidence" value="ECO:0007669"/>
    <property type="project" value="UniProtKB-KW"/>
</dbReference>
<dbReference type="InterPro" id="IPR051809">
    <property type="entry name" value="Plant_receptor-like_S/T_kinase"/>
</dbReference>
<dbReference type="GO" id="GO:0005886">
    <property type="term" value="C:plasma membrane"/>
    <property type="evidence" value="ECO:0007669"/>
    <property type="project" value="UniProtKB-SubCell"/>
</dbReference>
<evidence type="ECO:0000256" key="6">
    <source>
        <dbReference type="ARBA" id="ARBA00022527"/>
    </source>
</evidence>
<dbReference type="InterPro" id="IPR055414">
    <property type="entry name" value="LRR_R13L4/SHOC2-like"/>
</dbReference>
<proteinExistence type="inferred from homology"/>
<gene>
    <name evidence="25" type="ORF">L195_g014625</name>
</gene>
<keyword evidence="8" id="KW-0433">Leucine-rich repeat</keyword>
<evidence type="ECO:0000256" key="5">
    <source>
        <dbReference type="ARBA" id="ARBA00022475"/>
    </source>
</evidence>
<dbReference type="PROSITE" id="PS00107">
    <property type="entry name" value="PROTEIN_KINASE_ATP"/>
    <property type="match status" value="1"/>
</dbReference>
<evidence type="ECO:0000259" key="24">
    <source>
        <dbReference type="PROSITE" id="PS50011"/>
    </source>
</evidence>
<evidence type="ECO:0000256" key="19">
    <source>
        <dbReference type="ARBA" id="ARBA00023180"/>
    </source>
</evidence>
<dbReference type="FunFam" id="1.10.510.10:FF:000358">
    <property type="entry name" value="Putative leucine-rich repeat receptor-like serine/threonine-protein kinase"/>
    <property type="match status" value="1"/>
</dbReference>
<keyword evidence="9" id="KW-0808">Transferase</keyword>
<evidence type="ECO:0000256" key="12">
    <source>
        <dbReference type="ARBA" id="ARBA00022737"/>
    </source>
</evidence>
<sequence>MNLFCSTCFHVFLLFATTLTLCLQHKNTASALGNDTDQLSLLRFKETILDDPFGILKFWNTSTYFCNWHGVTCSHKHQRVTSLNLQGYDLLGLIPPEIGNLTFLRYVNLQNNSFYGEIPQEIGHLFRLKELYLTNNTLKGQIPTNLSSCSELKSLSLTGNKLVGKIPKELGYLTKLEVLSIGMNNLTGEIPASIGNLTSLRILILGINNLNGKLPEEIGHLKNLTHISIASNKLYGMLPFTLFNMSSLTYFSAGVNQFNGSLPANMFLTLPNLQQFGIGMNKISGPIPISISNATQLLLFNIPRNNFVGQVPTGIGNLKEIWSIAMEYNHLGSNSSKDLDFLTSLTNCTNLKVLDLNLNNFGGSLPNSIANFSDQLNQFYIGGNQITGNIPAGLGNLVNLIGLDLELNLLSGSIPTSFGNFKKIQSLTLNVNKLSGKIPSSLGNLSQVFQLDLSNNMLEGNIPPTIGNCKMLQYLDLSNNHLSGTIPWQVIGLPSLSMLLNLSHNSLNGSLPFEIGNLKSINKLDASKNFLSGEIPATIGQCIGLEYLNLQGNFFQGAMPSSLASLKGLQYLDLSQNNLLGSIPEGLESIPVLQYLNISFNRLNGEVPTEVFLKKRPHWRTSNFPSTIDQNAKISYKTLYQATNGFSSNNLIGSGGFGFVYKGILESEERVVAIKVLNLQVKGAHKSFIAECNALKSIRHRNLVKILTCCSSMDYNGNEFKALVFEYMENGSLDKWLLPDSEIRGQPNLNLLQRLNILTDVACAIHYLHYESEQPIIHCDLKPSNILLHNDMVAHVSDFGLARILCAINGISDLQTSTIGFNGTIGYAPPEYGVGSHVSAQGDVYSFGILLLEILTRRKPTDEMFTNGMNLYSFVKVSLPDKLLEIVDSTLLSRELIQTTVPTSAEEEEENNSDQNLSHLHPNDLKQCLLELFYIGLACSAESPRERINMKDVTRELDVIRNALSRK</sequence>
<evidence type="ECO:0000256" key="22">
    <source>
        <dbReference type="PROSITE-ProRule" id="PRU10141"/>
    </source>
</evidence>
<evidence type="ECO:0000256" key="9">
    <source>
        <dbReference type="ARBA" id="ARBA00022679"/>
    </source>
</evidence>
<keyword evidence="16" id="KW-1133">Transmembrane helix</keyword>
<comment type="caution">
    <text evidence="25">The sequence shown here is derived from an EMBL/GenBank/DDBJ whole genome shotgun (WGS) entry which is preliminary data.</text>
</comment>
<dbReference type="Pfam" id="PF00560">
    <property type="entry name" value="LRR_1"/>
    <property type="match status" value="5"/>
</dbReference>
<evidence type="ECO:0000256" key="14">
    <source>
        <dbReference type="ARBA" id="ARBA00022777"/>
    </source>
</evidence>
<keyword evidence="17" id="KW-0472">Membrane</keyword>
<evidence type="ECO:0000256" key="1">
    <source>
        <dbReference type="ARBA" id="ARBA00004162"/>
    </source>
</evidence>
<accession>A0A2K3PRH8</accession>
<keyword evidence="11 23" id="KW-0732">Signal</keyword>
<reference evidence="25 26" key="1">
    <citation type="journal article" date="2014" name="Am. J. Bot.">
        <title>Genome assembly and annotation for red clover (Trifolium pratense; Fabaceae).</title>
        <authorList>
            <person name="Istvanek J."/>
            <person name="Jaros M."/>
            <person name="Krenek A."/>
            <person name="Repkova J."/>
        </authorList>
    </citation>
    <scope>NUCLEOTIDE SEQUENCE [LARGE SCALE GENOMIC DNA]</scope>
    <source>
        <strain evidence="26">cv. Tatra</strain>
        <tissue evidence="25">Young leaves</tissue>
    </source>
</reference>
<comment type="subcellular location">
    <subcellularLocation>
        <location evidence="1">Cell membrane</location>
        <topology evidence="1">Single-pass membrane protein</topology>
    </subcellularLocation>
    <subcellularLocation>
        <location evidence="2">Membrane</location>
        <topology evidence="2">Single-pass type I membrane protein</topology>
    </subcellularLocation>
</comment>
<keyword evidence="10" id="KW-0812">Transmembrane</keyword>